<evidence type="ECO:0000313" key="5">
    <source>
        <dbReference type="EMBL" id="KAG3226780.1"/>
    </source>
</evidence>
<dbReference type="EMBL" id="RCMI01000012">
    <property type="protein sequence ID" value="KAG2943150.1"/>
    <property type="molecule type" value="Genomic_DNA"/>
</dbReference>
<dbReference type="EMBL" id="RCML01000066">
    <property type="protein sequence ID" value="KAG2993944.1"/>
    <property type="molecule type" value="Genomic_DNA"/>
</dbReference>
<accession>A0A8T1ELJ4</accession>
<dbReference type="EMBL" id="RCMV01000049">
    <property type="protein sequence ID" value="KAG3226780.1"/>
    <property type="molecule type" value="Genomic_DNA"/>
</dbReference>
<evidence type="ECO:0000313" key="4">
    <source>
        <dbReference type="EMBL" id="KAG2993944.1"/>
    </source>
</evidence>
<dbReference type="Proteomes" id="UP000735874">
    <property type="component" value="Unassembled WGS sequence"/>
</dbReference>
<dbReference type="Proteomes" id="UP000774804">
    <property type="component" value="Unassembled WGS sequence"/>
</dbReference>
<protein>
    <submittedName>
        <fullName evidence="3">Uncharacterized protein</fullName>
    </submittedName>
</protein>
<dbReference type="EMBL" id="RCMG01000007">
    <property type="protein sequence ID" value="KAG2868866.1"/>
    <property type="molecule type" value="Genomic_DNA"/>
</dbReference>
<gene>
    <name evidence="1" type="ORF">PC113_g723</name>
    <name evidence="2" type="ORF">PC115_g1039</name>
    <name evidence="3" type="ORF">PC117_g1262</name>
    <name evidence="4" type="ORF">PC118_g3753</name>
    <name evidence="5" type="ORF">PC129_g2626</name>
</gene>
<dbReference type="EMBL" id="RCMK01000014">
    <property type="protein sequence ID" value="KAG2954416.1"/>
    <property type="molecule type" value="Genomic_DNA"/>
</dbReference>
<dbReference type="AlphaFoldDB" id="A0A8T1ELJ4"/>
<evidence type="ECO:0000313" key="3">
    <source>
        <dbReference type="EMBL" id="KAG2954416.1"/>
    </source>
</evidence>
<sequence>MTLVVYSTSPCASKIANVKPLEPSLLRAIHRRRFAQLQAISERYACQRRLGCVVAAEPRQPTDRSEEATPSDVWLVRAWAVTSPCHPHES</sequence>
<dbReference type="Proteomes" id="UP000760860">
    <property type="component" value="Unassembled WGS sequence"/>
</dbReference>
<reference evidence="3" key="1">
    <citation type="submission" date="2018-10" db="EMBL/GenBank/DDBJ databases">
        <title>Effector identification in a new, highly contiguous assembly of the strawberry crown rot pathogen Phytophthora cactorum.</title>
        <authorList>
            <person name="Armitage A.D."/>
            <person name="Nellist C.F."/>
            <person name="Bates H."/>
            <person name="Vickerstaff R.J."/>
            <person name="Harrison R.J."/>
        </authorList>
    </citation>
    <scope>NUCLEOTIDE SEQUENCE</scope>
    <source>
        <strain evidence="1">15-7</strain>
        <strain evidence="2">4032</strain>
        <strain evidence="3">4040</strain>
        <strain evidence="4">P415</strain>
        <strain evidence="5">P421</strain>
    </source>
</reference>
<evidence type="ECO:0000313" key="6">
    <source>
        <dbReference type="Proteomes" id="UP000736787"/>
    </source>
</evidence>
<dbReference type="Proteomes" id="UP000736787">
    <property type="component" value="Unassembled WGS sequence"/>
</dbReference>
<evidence type="ECO:0000313" key="2">
    <source>
        <dbReference type="EMBL" id="KAG2943150.1"/>
    </source>
</evidence>
<dbReference type="Proteomes" id="UP000697107">
    <property type="component" value="Unassembled WGS sequence"/>
</dbReference>
<organism evidence="3 6">
    <name type="scientific">Phytophthora cactorum</name>
    <dbReference type="NCBI Taxonomy" id="29920"/>
    <lineage>
        <taxon>Eukaryota</taxon>
        <taxon>Sar</taxon>
        <taxon>Stramenopiles</taxon>
        <taxon>Oomycota</taxon>
        <taxon>Peronosporomycetes</taxon>
        <taxon>Peronosporales</taxon>
        <taxon>Peronosporaceae</taxon>
        <taxon>Phytophthora</taxon>
    </lineage>
</organism>
<proteinExistence type="predicted"/>
<name>A0A8T1ELJ4_9STRA</name>
<comment type="caution">
    <text evidence="3">The sequence shown here is derived from an EMBL/GenBank/DDBJ whole genome shotgun (WGS) entry which is preliminary data.</text>
</comment>
<evidence type="ECO:0000313" key="1">
    <source>
        <dbReference type="EMBL" id="KAG2868866.1"/>
    </source>
</evidence>